<dbReference type="Proteomes" id="UP000531916">
    <property type="component" value="Unassembled WGS sequence"/>
</dbReference>
<reference evidence="2 3" key="1">
    <citation type="submission" date="2019-04" db="EMBL/GenBank/DDBJ databases">
        <authorList>
            <consortium name="NARMS: The National Antimicrobial Resistance Monitoring System"/>
        </authorList>
    </citation>
    <scope>NUCLEOTIDE SEQUENCE [LARGE SCALE GENOMIC DNA]</scope>
    <source>
        <strain evidence="2 3">FSIS11919500</strain>
    </source>
</reference>
<proteinExistence type="predicted"/>
<keyword evidence="1" id="KW-1133">Transmembrane helix</keyword>
<feature type="transmembrane region" description="Helical" evidence="1">
    <location>
        <begin position="13"/>
        <end position="29"/>
    </location>
</feature>
<evidence type="ECO:0000313" key="3">
    <source>
        <dbReference type="Proteomes" id="UP000531916"/>
    </source>
</evidence>
<evidence type="ECO:0000313" key="2">
    <source>
        <dbReference type="EMBL" id="EFC2249215.1"/>
    </source>
</evidence>
<evidence type="ECO:0000256" key="1">
    <source>
        <dbReference type="SAM" id="Phobius"/>
    </source>
</evidence>
<dbReference type="EMBL" id="AASEPP010000078">
    <property type="protein sequence ID" value="EFC2249215.1"/>
    <property type="molecule type" value="Genomic_DNA"/>
</dbReference>
<dbReference type="AlphaFoldDB" id="A0A8S7I7U1"/>
<name>A0A8S7I7U1_ECOLX</name>
<protein>
    <submittedName>
        <fullName evidence="2">Uncharacterized protein</fullName>
    </submittedName>
</protein>
<feature type="transmembrane region" description="Helical" evidence="1">
    <location>
        <begin position="164"/>
        <end position="184"/>
    </location>
</feature>
<organism evidence="2 3">
    <name type="scientific">Escherichia coli</name>
    <dbReference type="NCBI Taxonomy" id="562"/>
    <lineage>
        <taxon>Bacteria</taxon>
        <taxon>Pseudomonadati</taxon>
        <taxon>Pseudomonadota</taxon>
        <taxon>Gammaproteobacteria</taxon>
        <taxon>Enterobacterales</taxon>
        <taxon>Enterobacteriaceae</taxon>
        <taxon>Escherichia</taxon>
    </lineage>
</organism>
<feature type="transmembrane region" description="Helical" evidence="1">
    <location>
        <begin position="129"/>
        <end position="152"/>
    </location>
</feature>
<keyword evidence="1" id="KW-0812">Transmembrane</keyword>
<keyword evidence="1" id="KW-0472">Membrane</keyword>
<gene>
    <name evidence="2" type="ORF">E5H86_26260</name>
</gene>
<sequence>MASLDIHDIYKEFGISVTIIIAALSALWMKPDNTRAIFRFLSGGSRKNKLRSLLKGECLSREGRARVKLELSQLNNMWLTGMLKPGIAEAAVILTTENNLRARYLSDWRVWLEERNGQILFDKKSYKKVFFINCAIGVFVGLLAAFLVFDMYYQWFFPEIKQGVFPALINVLFLWLIIFMMARVPGKKATLQMKRYIERYNKQQRSKRQILSGEM</sequence>
<accession>A0A8S7I7U1</accession>
<dbReference type="RefSeq" id="WP_407862284.1">
    <property type="nucleotide sequence ID" value="NZ_CAJVFF010000066.1"/>
</dbReference>
<comment type="caution">
    <text evidence="2">The sequence shown here is derived from an EMBL/GenBank/DDBJ whole genome shotgun (WGS) entry which is preliminary data.</text>
</comment>